<evidence type="ECO:0000313" key="10">
    <source>
        <dbReference type="EMBL" id="QEW25067.1"/>
    </source>
</evidence>
<dbReference type="InterPro" id="IPR004681">
    <property type="entry name" value="TRAP_DctM"/>
</dbReference>
<dbReference type="RefSeq" id="WP_057820575.1">
    <property type="nucleotide sequence ID" value="NZ_CP031598.1"/>
</dbReference>
<evidence type="ECO:0000259" key="8">
    <source>
        <dbReference type="Pfam" id="PF06808"/>
    </source>
</evidence>
<dbReference type="GO" id="GO:0022857">
    <property type="term" value="F:transmembrane transporter activity"/>
    <property type="evidence" value="ECO:0007669"/>
    <property type="project" value="UniProtKB-UniRule"/>
</dbReference>
<evidence type="ECO:0000313" key="12">
    <source>
        <dbReference type="Proteomes" id="UP000325785"/>
    </source>
</evidence>
<sequence>MSGDALPLLMVGLLVLGILSSYPVALVLGGTAVLTLLVSDLPSAFTNLMVARVYGSVLTNWLFLSIPMFICMGLLLEVSGLAERALVDIQHALGNRRGGLGIAVILIGALMAAATGVVGASVVMLTLLALPEMQKQGYSGRMASGVIAASGTLAILMPPSIMLIILSDQLGVGVGDLFAGSIVPALILIGLYLAYVLIRAHLRPDEAPMAPRSGDVRLGRILLGIGPLLLLIFCVLGSIIFGIASPTEASGVGALGAALLVAANGRLTLARFSRVAVLTVRNTTAVLFLAIGATCFSAVFRGVGGEDMIVAWLENMDVGAWGTLIILMVAMIVMGFFLDWLEIVLILLPIFGPIIAALDFGNGLSGNALMVWFAIIVAVNLQTSFLTPPFGFSLFYMRNAAQGALTNRETYAGVMPFIGLQLLTLLIVLLWPSILI</sequence>
<accession>A0A0T5P2G5</accession>
<feature type="transmembrane region" description="Helical" evidence="7">
    <location>
        <begin position="142"/>
        <end position="165"/>
    </location>
</feature>
<dbReference type="Proteomes" id="UP000051401">
    <property type="component" value="Unassembled WGS sequence"/>
</dbReference>
<evidence type="ECO:0000313" key="11">
    <source>
        <dbReference type="Proteomes" id="UP000051401"/>
    </source>
</evidence>
<name>A0A0T5P2G5_9RHOB</name>
<dbReference type="PANTHER" id="PTHR33362:SF7">
    <property type="entry name" value="SLL1103 PROTEIN"/>
    <property type="match status" value="1"/>
</dbReference>
<feature type="transmembrane region" description="Helical" evidence="7">
    <location>
        <begin position="62"/>
        <end position="82"/>
    </location>
</feature>
<reference evidence="9 11" key="1">
    <citation type="submission" date="2015-04" db="EMBL/GenBank/DDBJ databases">
        <title>The draft genome sequence of Roseovarius indicus B108T.</title>
        <authorList>
            <person name="Li G."/>
            <person name="Lai Q."/>
            <person name="Shao Z."/>
            <person name="Yan P."/>
        </authorList>
    </citation>
    <scope>NUCLEOTIDE SEQUENCE [LARGE SCALE GENOMIC DNA]</scope>
    <source>
        <strain evidence="9 11">B108</strain>
    </source>
</reference>
<evidence type="ECO:0000256" key="4">
    <source>
        <dbReference type="ARBA" id="ARBA00022692"/>
    </source>
</evidence>
<keyword evidence="11" id="KW-1185">Reference proteome</keyword>
<evidence type="ECO:0000256" key="6">
    <source>
        <dbReference type="ARBA" id="ARBA00023136"/>
    </source>
</evidence>
<dbReference type="EMBL" id="LAXI01000024">
    <property type="protein sequence ID" value="KRS15280.1"/>
    <property type="molecule type" value="Genomic_DNA"/>
</dbReference>
<feature type="transmembrane region" description="Helical" evidence="7">
    <location>
        <begin position="279"/>
        <end position="300"/>
    </location>
</feature>
<comment type="subunit">
    <text evidence="7">The complex comprises the extracytoplasmic solute receptor protein and the two transmembrane proteins.</text>
</comment>
<comment type="function">
    <text evidence="7">Part of the tripartite ATP-independent periplasmic (TRAP) transport system.</text>
</comment>
<keyword evidence="7" id="KW-0813">Transport</keyword>
<dbReference type="InterPro" id="IPR010656">
    <property type="entry name" value="DctM"/>
</dbReference>
<feature type="transmembrane region" description="Helical" evidence="7">
    <location>
        <begin position="345"/>
        <end position="364"/>
    </location>
</feature>
<proteinExistence type="inferred from homology"/>
<keyword evidence="4 7" id="KW-0812">Transmembrane</keyword>
<evidence type="ECO:0000313" key="9">
    <source>
        <dbReference type="EMBL" id="KRS15280.1"/>
    </source>
</evidence>
<dbReference type="AlphaFoldDB" id="A0A0T5P2G5"/>
<evidence type="ECO:0000256" key="3">
    <source>
        <dbReference type="ARBA" id="ARBA00022519"/>
    </source>
</evidence>
<dbReference type="EMBL" id="CP031598">
    <property type="protein sequence ID" value="QEW25067.1"/>
    <property type="molecule type" value="Genomic_DNA"/>
</dbReference>
<keyword evidence="6 7" id="KW-0472">Membrane</keyword>
<feature type="transmembrane region" description="Helical" evidence="7">
    <location>
        <begin position="102"/>
        <end position="130"/>
    </location>
</feature>
<keyword evidence="2" id="KW-1003">Cell membrane</keyword>
<feature type="transmembrane region" description="Helical" evidence="7">
    <location>
        <begin position="218"/>
        <end position="243"/>
    </location>
</feature>
<feature type="domain" description="TRAP C4-dicarboxylate transport system permease DctM subunit" evidence="8">
    <location>
        <begin position="12"/>
        <end position="433"/>
    </location>
</feature>
<evidence type="ECO:0000256" key="7">
    <source>
        <dbReference type="RuleBase" id="RU369079"/>
    </source>
</evidence>
<feature type="transmembrane region" description="Helical" evidence="7">
    <location>
        <begin position="249"/>
        <end position="267"/>
    </location>
</feature>
<dbReference type="Proteomes" id="UP000325785">
    <property type="component" value="Chromosome"/>
</dbReference>
<comment type="similarity">
    <text evidence="7">Belongs to the TRAP transporter large permease family.</text>
</comment>
<feature type="transmembrane region" description="Helical" evidence="7">
    <location>
        <begin position="177"/>
        <end position="198"/>
    </location>
</feature>
<evidence type="ECO:0000256" key="2">
    <source>
        <dbReference type="ARBA" id="ARBA00022475"/>
    </source>
</evidence>
<reference evidence="10 12" key="2">
    <citation type="submission" date="2018-08" db="EMBL/GenBank/DDBJ databases">
        <title>Genetic Globetrotter - A new plasmid hitch-hiking vast phylogenetic and geographic distances.</title>
        <authorList>
            <person name="Vollmers J."/>
            <person name="Petersen J."/>
        </authorList>
    </citation>
    <scope>NUCLEOTIDE SEQUENCE [LARGE SCALE GENOMIC DNA]</scope>
    <source>
        <strain evidence="10 12">DSM 26383</strain>
    </source>
</reference>
<dbReference type="Pfam" id="PF06808">
    <property type="entry name" value="DctM"/>
    <property type="match status" value="1"/>
</dbReference>
<protein>
    <recommendedName>
        <fullName evidence="7">TRAP transporter large permease protein</fullName>
    </recommendedName>
</protein>
<dbReference type="KEGG" id="rid:RIdsm_00851"/>
<gene>
    <name evidence="10" type="primary">siaT_11</name>
    <name evidence="10" type="ORF">RIdsm_00851</name>
    <name evidence="9" type="ORF">XM52_24600</name>
</gene>
<feature type="transmembrane region" description="Helical" evidence="7">
    <location>
        <begin position="409"/>
        <end position="431"/>
    </location>
</feature>
<dbReference type="PANTHER" id="PTHR33362">
    <property type="entry name" value="SIALIC ACID TRAP TRANSPORTER PERMEASE PROTEIN SIAT-RELATED"/>
    <property type="match status" value="1"/>
</dbReference>
<dbReference type="STRING" id="540747.SAMN04488031_10947"/>
<dbReference type="GO" id="GO:0005886">
    <property type="term" value="C:plasma membrane"/>
    <property type="evidence" value="ECO:0007669"/>
    <property type="project" value="UniProtKB-SubCell"/>
</dbReference>
<comment type="subcellular location">
    <subcellularLocation>
        <location evidence="1 7">Cell inner membrane</location>
        <topology evidence="1 7">Multi-pass membrane protein</topology>
    </subcellularLocation>
</comment>
<dbReference type="PATRIC" id="fig|540747.5.peg.3273"/>
<evidence type="ECO:0000256" key="1">
    <source>
        <dbReference type="ARBA" id="ARBA00004429"/>
    </source>
</evidence>
<keyword evidence="3 7" id="KW-0997">Cell inner membrane</keyword>
<feature type="transmembrane region" description="Helical" evidence="7">
    <location>
        <begin position="320"/>
        <end position="338"/>
    </location>
</feature>
<feature type="transmembrane region" description="Helical" evidence="7">
    <location>
        <begin position="370"/>
        <end position="397"/>
    </location>
</feature>
<keyword evidence="5 7" id="KW-1133">Transmembrane helix</keyword>
<evidence type="ECO:0000256" key="5">
    <source>
        <dbReference type="ARBA" id="ARBA00022989"/>
    </source>
</evidence>
<dbReference type="NCBIfam" id="TIGR00786">
    <property type="entry name" value="dctM"/>
    <property type="match status" value="1"/>
</dbReference>
<organism evidence="9 11">
    <name type="scientific">Roseovarius indicus</name>
    <dbReference type="NCBI Taxonomy" id="540747"/>
    <lineage>
        <taxon>Bacteria</taxon>
        <taxon>Pseudomonadati</taxon>
        <taxon>Pseudomonadota</taxon>
        <taxon>Alphaproteobacteria</taxon>
        <taxon>Rhodobacterales</taxon>
        <taxon>Roseobacteraceae</taxon>
        <taxon>Roseovarius</taxon>
    </lineage>
</organism>